<feature type="domain" description="Xylose isomerase-like TIM barrel" evidence="1">
    <location>
        <begin position="28"/>
        <end position="292"/>
    </location>
</feature>
<reference evidence="2 3" key="2">
    <citation type="journal article" date="2011" name="ISME J.">
        <title>RNA-seq reveals cooperative metabolic interactions between two termite-gut spirochete species in co-culture.</title>
        <authorList>
            <person name="Rosenthal A.Z."/>
            <person name="Matson E.G."/>
            <person name="Eldar A."/>
            <person name="Leadbetter J.R."/>
        </authorList>
    </citation>
    <scope>NUCLEOTIDE SEQUENCE [LARGE SCALE GENOMIC DNA]</scope>
    <source>
        <strain evidence="3">ATCC BAA-888 / DSM 13862 / ZAS-9</strain>
    </source>
</reference>
<reference evidence="3" key="1">
    <citation type="submission" date="2009-12" db="EMBL/GenBank/DDBJ databases">
        <title>Complete sequence of Treponema azotonutricium strain ZAS-9.</title>
        <authorList>
            <person name="Tetu S.G."/>
            <person name="Matson E."/>
            <person name="Ren Q."/>
            <person name="Seshadri R."/>
            <person name="Elbourne L."/>
            <person name="Hassan K.A."/>
            <person name="Durkin A."/>
            <person name="Radune D."/>
            <person name="Mohamoud Y."/>
            <person name="Shay R."/>
            <person name="Jin S."/>
            <person name="Zhang X."/>
            <person name="Lucey K."/>
            <person name="Ballor N.R."/>
            <person name="Ottesen E."/>
            <person name="Rosenthal R."/>
            <person name="Allen A."/>
            <person name="Leadbetter J.R."/>
            <person name="Paulsen I.T."/>
        </authorList>
    </citation>
    <scope>NUCLEOTIDE SEQUENCE [LARGE SCALE GENOMIC DNA]</scope>
    <source>
        <strain evidence="3">ATCC BAA-888 / DSM 13862 / ZAS-9</strain>
    </source>
</reference>
<evidence type="ECO:0000259" key="1">
    <source>
        <dbReference type="Pfam" id="PF01261"/>
    </source>
</evidence>
<dbReference type="AlphaFoldDB" id="F5YCC3"/>
<dbReference type="EMBL" id="CP001841">
    <property type="protein sequence ID" value="AEF80857.1"/>
    <property type="molecule type" value="Genomic_DNA"/>
</dbReference>
<dbReference type="OrthoDB" id="9807003at2"/>
<dbReference type="HOGENOM" id="CLU_076068_0_0_12"/>
<dbReference type="KEGG" id="taz:TREAZ_2890"/>
<dbReference type="Proteomes" id="UP000009222">
    <property type="component" value="Chromosome"/>
</dbReference>
<organism evidence="2 3">
    <name type="scientific">Leadbettera azotonutricia (strain ATCC BAA-888 / DSM 13862 / ZAS-9)</name>
    <name type="common">Treponema azotonutricium</name>
    <dbReference type="NCBI Taxonomy" id="545695"/>
    <lineage>
        <taxon>Bacteria</taxon>
        <taxon>Pseudomonadati</taxon>
        <taxon>Spirochaetota</taxon>
        <taxon>Spirochaetia</taxon>
        <taxon>Spirochaetales</taxon>
        <taxon>Breznakiellaceae</taxon>
        <taxon>Leadbettera</taxon>
    </lineage>
</organism>
<dbReference type="eggNOG" id="COG1082">
    <property type="taxonomic scope" value="Bacteria"/>
</dbReference>
<sequence length="298" mass="34314">MSYRLGINLGFAINKYIEPEVWASIVGKDLGLRYVQFVADLLNPFWPKEYIESQIKRILAATKENNIFIESLFTSSFTRVNHLMNPDAEARRLWINWFKSFLDIGSKFGAKNAGSHFGIMTFDTYNNEDKRKFILDEAVKGWQELTFYAKEKGYECLIFEPMSVPREMANTIEETKELLALVNAHSGVPLKVCLDVGHAPHPSQRDPYPWIEELAAVSPIIHLQQTVLHKSNHAPFTAENNKTGIITREKVMETVKKAGCTDALFAFEISHREHWDTDFKIIQDHKESVDYFRAVIKE</sequence>
<dbReference type="InParanoid" id="F5YCC3"/>
<dbReference type="RefSeq" id="WP_015712651.1">
    <property type="nucleotide sequence ID" value="NC_015577.1"/>
</dbReference>
<protein>
    <submittedName>
        <fullName evidence="2">Putative D-erythrulose-1-phosphate dehydrogenase protein</fullName>
    </submittedName>
</protein>
<dbReference type="Pfam" id="PF01261">
    <property type="entry name" value="AP_endonuc_2"/>
    <property type="match status" value="1"/>
</dbReference>
<evidence type="ECO:0000313" key="2">
    <source>
        <dbReference type="EMBL" id="AEF80857.1"/>
    </source>
</evidence>
<proteinExistence type="predicted"/>
<dbReference type="Gene3D" id="3.20.20.150">
    <property type="entry name" value="Divalent-metal-dependent TIM barrel enzymes"/>
    <property type="match status" value="1"/>
</dbReference>
<name>F5YCC3_LEAAZ</name>
<dbReference type="InterPro" id="IPR013022">
    <property type="entry name" value="Xyl_isomerase-like_TIM-brl"/>
</dbReference>
<dbReference type="STRING" id="545695.TREAZ_2890"/>
<dbReference type="SUPFAM" id="SSF51658">
    <property type="entry name" value="Xylose isomerase-like"/>
    <property type="match status" value="1"/>
</dbReference>
<accession>F5YCC3</accession>
<evidence type="ECO:0000313" key="3">
    <source>
        <dbReference type="Proteomes" id="UP000009222"/>
    </source>
</evidence>
<gene>
    <name evidence="2" type="ordered locus">TREAZ_2890</name>
</gene>
<keyword evidence="3" id="KW-1185">Reference proteome</keyword>
<dbReference type="InterPro" id="IPR036237">
    <property type="entry name" value="Xyl_isomerase-like_sf"/>
</dbReference>